<sequence>MALSIPDLLRDRVARTPDAEAMRYRDRGGWASLTWAELQERVAKEAFGLRAQGLGKGDRVALMGGTSIAWIITDLAVLAAGGATTTIYPNSTEAEVAHILSDSGSRIAVVETDEHASLVPDGVEVLRFGAIPTQDGDYDALIGELRADDLATLIYTSGTTGTPKGVELTHDNWLTTSEAVASLGILQPSDLHFLWLPLSHAFGKVLTMAMIAAGVPTAVDGKVERIVDNLGELRPTIVAAAPRIFEKIHGRIVAGAREKGGLTEKIFRWADREHGPATRWLADRLVYRKLRDRVGGRIRYFVSGSAPLAPEIAEFFDRAGITILEGYGLTESSAGTFLNRPGMVRIGTVGPPIPGMEVKIAEDGEVLLRGPGVMRGYHNRPDATAETLVDGWLHTGDIGELDDAGRLKITDRKKELIKTSGGKYVAPTRIESMINAASPYISNVIVHGDRRKYCVALVTLDPDTASGLAKADAEAEVENVIKTVNAQLARHETIKRFAVLEHDFSVEDGLLTASLKPRRREIEKRYADVLDSLY</sequence>
<evidence type="ECO:0000256" key="2">
    <source>
        <dbReference type="ARBA" id="ARBA00022840"/>
    </source>
</evidence>
<dbReference type="PANTHER" id="PTHR43272:SF33">
    <property type="entry name" value="AMP-BINDING DOMAIN-CONTAINING PROTEIN-RELATED"/>
    <property type="match status" value="1"/>
</dbReference>
<dbReference type="AlphaFoldDB" id="A0A7C9RQU4"/>
<keyword evidence="1" id="KW-0547">Nucleotide-binding</keyword>
<dbReference type="EMBL" id="JAAMPJ010000003">
    <property type="protein sequence ID" value="NGY59946.1"/>
    <property type="molecule type" value="Genomic_DNA"/>
</dbReference>
<dbReference type="CDD" id="cd05907">
    <property type="entry name" value="VL_LC_FACS_like"/>
    <property type="match status" value="1"/>
</dbReference>
<reference evidence="5 6" key="1">
    <citation type="submission" date="2020-03" db="EMBL/GenBank/DDBJ databases">
        <title>Isolation and identification of active actinomycetes.</title>
        <authorList>
            <person name="Sun X."/>
        </authorList>
    </citation>
    <scope>NUCLEOTIDE SEQUENCE [LARGE SCALE GENOMIC DNA]</scope>
    <source>
        <strain evidence="5 6">NEAU-D13</strain>
    </source>
</reference>
<dbReference type="GO" id="GO:0016020">
    <property type="term" value="C:membrane"/>
    <property type="evidence" value="ECO:0007669"/>
    <property type="project" value="TreeGrafter"/>
</dbReference>
<protein>
    <submittedName>
        <fullName evidence="5">Long-chain fatty acid--CoA ligase</fullName>
    </submittedName>
</protein>
<name>A0A7C9RQU4_9PSEU</name>
<dbReference type="Pfam" id="PF23562">
    <property type="entry name" value="AMP-binding_C_3"/>
    <property type="match status" value="1"/>
</dbReference>
<dbReference type="RefSeq" id="WP_166045962.1">
    <property type="nucleotide sequence ID" value="NZ_JAAMPJ010000003.1"/>
</dbReference>
<comment type="caution">
    <text evidence="5">The sequence shown here is derived from an EMBL/GenBank/DDBJ whole genome shotgun (WGS) entry which is preliminary data.</text>
</comment>
<dbReference type="Pfam" id="PF00501">
    <property type="entry name" value="AMP-binding"/>
    <property type="match status" value="1"/>
</dbReference>
<evidence type="ECO:0000313" key="5">
    <source>
        <dbReference type="EMBL" id="NGY59946.1"/>
    </source>
</evidence>
<dbReference type="InterPro" id="IPR045851">
    <property type="entry name" value="AMP-bd_C_sf"/>
</dbReference>
<dbReference type="Proteomes" id="UP000481360">
    <property type="component" value="Unassembled WGS sequence"/>
</dbReference>
<dbReference type="InterPro" id="IPR000873">
    <property type="entry name" value="AMP-dep_synth/lig_dom"/>
</dbReference>
<keyword evidence="5" id="KW-0436">Ligase</keyword>
<evidence type="ECO:0000259" key="4">
    <source>
        <dbReference type="Pfam" id="PF00501"/>
    </source>
</evidence>
<comment type="catalytic activity">
    <reaction evidence="3">
        <text>a long-chain fatty acid + ATP + CoA = a long-chain fatty acyl-CoA + AMP + diphosphate</text>
        <dbReference type="Rhea" id="RHEA:15421"/>
        <dbReference type="ChEBI" id="CHEBI:30616"/>
        <dbReference type="ChEBI" id="CHEBI:33019"/>
        <dbReference type="ChEBI" id="CHEBI:57287"/>
        <dbReference type="ChEBI" id="CHEBI:57560"/>
        <dbReference type="ChEBI" id="CHEBI:83139"/>
        <dbReference type="ChEBI" id="CHEBI:456215"/>
        <dbReference type="EC" id="6.2.1.3"/>
    </reaction>
    <physiologicalReaction direction="left-to-right" evidence="3">
        <dbReference type="Rhea" id="RHEA:15422"/>
    </physiologicalReaction>
</comment>
<proteinExistence type="predicted"/>
<dbReference type="InterPro" id="IPR042099">
    <property type="entry name" value="ANL_N_sf"/>
</dbReference>
<keyword evidence="2" id="KW-0067">ATP-binding</keyword>
<dbReference type="PROSITE" id="PS00455">
    <property type="entry name" value="AMP_BINDING"/>
    <property type="match status" value="1"/>
</dbReference>
<dbReference type="GO" id="GO:0004467">
    <property type="term" value="F:long-chain fatty acid-CoA ligase activity"/>
    <property type="evidence" value="ECO:0007669"/>
    <property type="project" value="UniProtKB-EC"/>
</dbReference>
<evidence type="ECO:0000313" key="6">
    <source>
        <dbReference type="Proteomes" id="UP000481360"/>
    </source>
</evidence>
<dbReference type="Gene3D" id="3.30.300.30">
    <property type="match status" value="1"/>
</dbReference>
<feature type="domain" description="AMP-dependent synthetase/ligase" evidence="4">
    <location>
        <begin position="10"/>
        <end position="378"/>
    </location>
</feature>
<gene>
    <name evidence="5" type="ORF">G7043_13535</name>
</gene>
<accession>A0A7C9RQU4</accession>
<organism evidence="5 6">
    <name type="scientific">Lentzea alba</name>
    <dbReference type="NCBI Taxonomy" id="2714351"/>
    <lineage>
        <taxon>Bacteria</taxon>
        <taxon>Bacillati</taxon>
        <taxon>Actinomycetota</taxon>
        <taxon>Actinomycetes</taxon>
        <taxon>Pseudonocardiales</taxon>
        <taxon>Pseudonocardiaceae</taxon>
        <taxon>Lentzea</taxon>
    </lineage>
</organism>
<dbReference type="Gene3D" id="3.40.50.12780">
    <property type="entry name" value="N-terminal domain of ligase-like"/>
    <property type="match status" value="1"/>
</dbReference>
<dbReference type="GO" id="GO:0005524">
    <property type="term" value="F:ATP binding"/>
    <property type="evidence" value="ECO:0007669"/>
    <property type="project" value="UniProtKB-KW"/>
</dbReference>
<evidence type="ECO:0000256" key="1">
    <source>
        <dbReference type="ARBA" id="ARBA00022741"/>
    </source>
</evidence>
<dbReference type="PANTHER" id="PTHR43272">
    <property type="entry name" value="LONG-CHAIN-FATTY-ACID--COA LIGASE"/>
    <property type="match status" value="1"/>
</dbReference>
<evidence type="ECO:0000256" key="3">
    <source>
        <dbReference type="ARBA" id="ARBA00024484"/>
    </source>
</evidence>
<dbReference type="InterPro" id="IPR020845">
    <property type="entry name" value="AMP-binding_CS"/>
</dbReference>
<keyword evidence="6" id="KW-1185">Reference proteome</keyword>
<dbReference type="SUPFAM" id="SSF56801">
    <property type="entry name" value="Acetyl-CoA synthetase-like"/>
    <property type="match status" value="1"/>
</dbReference>